<dbReference type="Gene3D" id="3.40.720.10">
    <property type="entry name" value="Alkaline Phosphatase, subunit A"/>
    <property type="match status" value="2"/>
</dbReference>
<comment type="similarity">
    <text evidence="4">Belongs to the BPG-independent phosphoglycerate mutase family. A-PGAM subfamily.</text>
</comment>
<evidence type="ECO:0000313" key="7">
    <source>
        <dbReference type="EMBL" id="VFU14424.1"/>
    </source>
</evidence>
<comment type="pathway">
    <text evidence="3">Carbohydrate degradation.</text>
</comment>
<name>A0A485M0F4_9ZZZZ</name>
<dbReference type="GO" id="GO:0006096">
    <property type="term" value="P:glycolytic process"/>
    <property type="evidence" value="ECO:0007669"/>
    <property type="project" value="UniProtKB-KW"/>
</dbReference>
<dbReference type="EMBL" id="CAADRM010000091">
    <property type="protein sequence ID" value="VFU14424.1"/>
    <property type="molecule type" value="Genomic_DNA"/>
</dbReference>
<dbReference type="Pfam" id="PF01676">
    <property type="entry name" value="Metalloenzyme"/>
    <property type="match status" value="1"/>
</dbReference>
<dbReference type="EC" id="5.4.2.12" evidence="7"/>
<comment type="catalytic activity">
    <reaction evidence="1">
        <text>(2R)-2-phosphoglycerate = (2R)-3-phosphoglycerate</text>
        <dbReference type="Rhea" id="RHEA:15901"/>
        <dbReference type="ChEBI" id="CHEBI:58272"/>
        <dbReference type="ChEBI" id="CHEBI:58289"/>
        <dbReference type="EC" id="5.4.2.12"/>
    </reaction>
</comment>
<evidence type="ECO:0000256" key="2">
    <source>
        <dbReference type="ARBA" id="ARBA00002315"/>
    </source>
</evidence>
<evidence type="ECO:0000256" key="3">
    <source>
        <dbReference type="ARBA" id="ARBA00004921"/>
    </source>
</evidence>
<dbReference type="InterPro" id="IPR017850">
    <property type="entry name" value="Alkaline_phosphatase_core_sf"/>
</dbReference>
<evidence type="ECO:0000256" key="4">
    <source>
        <dbReference type="ARBA" id="ARBA00005524"/>
    </source>
</evidence>
<dbReference type="CDD" id="cd16011">
    <property type="entry name" value="iPGM_like"/>
    <property type="match status" value="1"/>
</dbReference>
<accession>A0A485M0F4</accession>
<dbReference type="InterPro" id="IPR042253">
    <property type="entry name" value="Pglycerate_mutase_ApgM_sf"/>
</dbReference>
<comment type="function">
    <text evidence="2">Catalyzes the interconversion of 2-phosphoglycerate and 3-phosphoglycerate.</text>
</comment>
<keyword evidence="7" id="KW-0413">Isomerase</keyword>
<evidence type="ECO:0000256" key="1">
    <source>
        <dbReference type="ARBA" id="ARBA00000370"/>
    </source>
</evidence>
<organism evidence="7">
    <name type="scientific">anaerobic digester metagenome</name>
    <dbReference type="NCBI Taxonomy" id="1263854"/>
    <lineage>
        <taxon>unclassified sequences</taxon>
        <taxon>metagenomes</taxon>
        <taxon>ecological metagenomes</taxon>
    </lineage>
</organism>
<evidence type="ECO:0000256" key="5">
    <source>
        <dbReference type="ARBA" id="ARBA00023152"/>
    </source>
</evidence>
<sequence length="401" mass="43260">MKQLDLMKELHISSNTKIVMLILDGLGGLPGPGGKTELQAARTPNMDKLCRDSIVGLSTAVAPGITPGSGPGHLGLFGYDPLECQIGRGVLEALGIGLDLKPGSLAARGNFCTIDLETGVITDRRAGRIPTEKCAELVEKLSVIEIEGVNITIRPVKDYRFALIFDGEGLEEGLSETDPLRTGEKPLPVEPLNPAAKKSADLFNAWIAKAFQILRNERPANACTLRGIAKDPGLPSYKEVYGLKSCAIATYPMYKGLSRLVGMDVLDAGDTIATEIAALKANWNKYDFFFFHVKKTDSAGEDGNFDAKVKVIEETDAVIPEIMALKPDVLIITGDHSTPSTLKGHSWHELPVLFYAPDIRKDQVSSFDEIACMQGGLGHIRHVDLMPLAMAHAGKLNKYGA</sequence>
<dbReference type="PANTHER" id="PTHR31209:SF0">
    <property type="entry name" value="METALLOENZYME DOMAIN-CONTAINING PROTEIN"/>
    <property type="match status" value="1"/>
</dbReference>
<dbReference type="GO" id="GO:0004619">
    <property type="term" value="F:phosphoglycerate mutase activity"/>
    <property type="evidence" value="ECO:0007669"/>
    <property type="project" value="UniProtKB-EC"/>
</dbReference>
<dbReference type="Gene3D" id="3.30.70.2130">
    <property type="entry name" value="Metalloenzyme domain"/>
    <property type="match status" value="1"/>
</dbReference>
<reference evidence="7" key="1">
    <citation type="submission" date="2019-03" db="EMBL/GenBank/DDBJ databases">
        <authorList>
            <person name="Hao L."/>
        </authorList>
    </citation>
    <scope>NUCLEOTIDE SEQUENCE</scope>
</reference>
<dbReference type="SUPFAM" id="SSF53649">
    <property type="entry name" value="Alkaline phosphatase-like"/>
    <property type="match status" value="1"/>
</dbReference>
<protein>
    <submittedName>
        <fullName evidence="7">Putative 2,3-bisphosphoglycerate-independent phosphoglycerate mutase</fullName>
        <ecNumber evidence="7">5.4.2.12</ecNumber>
    </submittedName>
</protein>
<dbReference type="NCBIfam" id="TIGR00306">
    <property type="entry name" value="apgM"/>
    <property type="match status" value="1"/>
</dbReference>
<dbReference type="AlphaFoldDB" id="A0A485M0F4"/>
<keyword evidence="5" id="KW-0324">Glycolysis</keyword>
<evidence type="ECO:0000259" key="6">
    <source>
        <dbReference type="Pfam" id="PF01676"/>
    </source>
</evidence>
<feature type="domain" description="Metalloenzyme" evidence="6">
    <location>
        <begin position="17"/>
        <end position="390"/>
    </location>
</feature>
<dbReference type="PANTHER" id="PTHR31209">
    <property type="entry name" value="COFACTOR-INDEPENDENT PHOSPHOGLYCERATE MUTASE"/>
    <property type="match status" value="1"/>
</dbReference>
<dbReference type="PIRSF" id="PIRSF006392">
    <property type="entry name" value="IPGAM_arch"/>
    <property type="match status" value="1"/>
</dbReference>
<gene>
    <name evidence="7" type="primary">apgM</name>
    <name evidence="7" type="ORF">SCFA_290009</name>
</gene>
<dbReference type="NCBIfam" id="NF003160">
    <property type="entry name" value="PRK04135.1"/>
    <property type="match status" value="1"/>
</dbReference>
<dbReference type="InterPro" id="IPR006124">
    <property type="entry name" value="Metalloenzyme"/>
</dbReference>
<dbReference type="GO" id="GO:0046872">
    <property type="term" value="F:metal ion binding"/>
    <property type="evidence" value="ECO:0007669"/>
    <property type="project" value="InterPro"/>
</dbReference>
<dbReference type="Pfam" id="PF10143">
    <property type="entry name" value="PhosphMutase"/>
    <property type="match status" value="1"/>
</dbReference>
<proteinExistence type="inferred from homology"/>
<dbReference type="InterPro" id="IPR004456">
    <property type="entry name" value="Pglycerate_mutase_ApgM"/>
</dbReference>